<organism evidence="8 9">
    <name type="scientific">Thiomicrospira cyclica (strain DSM 14477 / JCM 11371 / ALM1)</name>
    <name type="common">Thioalkalimicrobium cyclicum</name>
    <dbReference type="NCBI Taxonomy" id="717773"/>
    <lineage>
        <taxon>Bacteria</taxon>
        <taxon>Pseudomonadati</taxon>
        <taxon>Pseudomonadota</taxon>
        <taxon>Gammaproteobacteria</taxon>
        <taxon>Thiotrichales</taxon>
        <taxon>Piscirickettsiaceae</taxon>
        <taxon>Thiomicrospira</taxon>
    </lineage>
</organism>
<dbReference type="STRING" id="717773.Thicy_0269"/>
<dbReference type="PROSITE" id="PS00143">
    <property type="entry name" value="INSULINASE"/>
    <property type="match status" value="1"/>
</dbReference>
<dbReference type="EMBL" id="CP002776">
    <property type="protein sequence ID" value="AEG31045.1"/>
    <property type="molecule type" value="Genomic_DNA"/>
</dbReference>
<dbReference type="Gene3D" id="3.30.830.10">
    <property type="entry name" value="Metalloenzyme, LuxS/M16 peptidase-like"/>
    <property type="match status" value="2"/>
</dbReference>
<accession>F6DA08</accession>
<dbReference type="InterPro" id="IPR050361">
    <property type="entry name" value="MPP/UQCRC_Complex"/>
</dbReference>
<evidence type="ECO:0000313" key="9">
    <source>
        <dbReference type="Proteomes" id="UP000009232"/>
    </source>
</evidence>
<dbReference type="Pfam" id="PF05193">
    <property type="entry name" value="Peptidase_M16_C"/>
    <property type="match status" value="1"/>
</dbReference>
<feature type="chain" id="PRO_5003338618" evidence="5">
    <location>
        <begin position="22"/>
        <end position="459"/>
    </location>
</feature>
<evidence type="ECO:0000256" key="3">
    <source>
        <dbReference type="RuleBase" id="RU004447"/>
    </source>
</evidence>
<dbReference type="InterPro" id="IPR001431">
    <property type="entry name" value="Pept_M16_Zn_BS"/>
</dbReference>
<evidence type="ECO:0000259" key="6">
    <source>
        <dbReference type="Pfam" id="PF00675"/>
    </source>
</evidence>
<feature type="domain" description="Peptidase M16 N-terminal" evidence="6">
    <location>
        <begin position="38"/>
        <end position="183"/>
    </location>
</feature>
<dbReference type="MEROPS" id="M16.019"/>
<evidence type="ECO:0000259" key="7">
    <source>
        <dbReference type="Pfam" id="PF05193"/>
    </source>
</evidence>
<gene>
    <name evidence="8" type="ordered locus">Thicy_0269</name>
</gene>
<proteinExistence type="inferred from homology"/>
<feature type="signal peptide" evidence="5">
    <location>
        <begin position="1"/>
        <end position="21"/>
    </location>
</feature>
<dbReference type="Proteomes" id="UP000009232">
    <property type="component" value="Chromosome"/>
</dbReference>
<reference evidence="8 9" key="1">
    <citation type="submission" date="2011-05" db="EMBL/GenBank/DDBJ databases">
        <title>Complete sequence of Thioalkalimicrobium cyclicum ALM1.</title>
        <authorList>
            <consortium name="US DOE Joint Genome Institute"/>
            <person name="Lucas S."/>
            <person name="Han J."/>
            <person name="Lapidus A."/>
            <person name="Cheng J.-F."/>
            <person name="Goodwin L."/>
            <person name="Pitluck S."/>
            <person name="Peters L."/>
            <person name="Mikhailova N."/>
            <person name="Davenport K."/>
            <person name="Han C."/>
            <person name="Tapia R."/>
            <person name="Land M."/>
            <person name="Hauser L."/>
            <person name="Kyrpides N."/>
            <person name="Ivanova N."/>
            <person name="Pagani I."/>
            <person name="Kappler U."/>
            <person name="Woyke T."/>
        </authorList>
    </citation>
    <scope>NUCLEOTIDE SEQUENCE [LARGE SCALE GENOMIC DNA]</scope>
    <source>
        <strain evidence="9">DSM 14477 / JCM 11371 / ALM1</strain>
    </source>
</reference>
<dbReference type="RefSeq" id="WP_013834828.1">
    <property type="nucleotide sequence ID" value="NC_015581.1"/>
</dbReference>
<evidence type="ECO:0000256" key="5">
    <source>
        <dbReference type="SAM" id="SignalP"/>
    </source>
</evidence>
<keyword evidence="5" id="KW-0732">Signal</keyword>
<dbReference type="InterPro" id="IPR007863">
    <property type="entry name" value="Peptidase_M16_C"/>
</dbReference>
<dbReference type="GO" id="GO:0004222">
    <property type="term" value="F:metalloendopeptidase activity"/>
    <property type="evidence" value="ECO:0007669"/>
    <property type="project" value="UniProtKB-EC"/>
</dbReference>
<dbReference type="PANTHER" id="PTHR11851">
    <property type="entry name" value="METALLOPROTEASE"/>
    <property type="match status" value="1"/>
</dbReference>
<dbReference type="EC" id="3.4.24.64" evidence="8"/>
<dbReference type="InterPro" id="IPR011249">
    <property type="entry name" value="Metalloenz_LuxS/M16"/>
</dbReference>
<dbReference type="AlphaFoldDB" id="F6DA08"/>
<dbReference type="GO" id="GO:0046872">
    <property type="term" value="F:metal ion binding"/>
    <property type="evidence" value="ECO:0007669"/>
    <property type="project" value="InterPro"/>
</dbReference>
<name>F6DA08_THICA</name>
<dbReference type="InterPro" id="IPR011765">
    <property type="entry name" value="Pept_M16_N"/>
</dbReference>
<feature type="region of interest" description="Disordered" evidence="4">
    <location>
        <begin position="439"/>
        <end position="459"/>
    </location>
</feature>
<dbReference type="eggNOG" id="COG0612">
    <property type="taxonomic scope" value="Bacteria"/>
</dbReference>
<dbReference type="SUPFAM" id="SSF63411">
    <property type="entry name" value="LuxS/MPP-like metallohydrolase"/>
    <property type="match status" value="2"/>
</dbReference>
<evidence type="ECO:0000256" key="4">
    <source>
        <dbReference type="SAM" id="MobiDB-lite"/>
    </source>
</evidence>
<evidence type="ECO:0000256" key="1">
    <source>
        <dbReference type="ARBA" id="ARBA00001947"/>
    </source>
</evidence>
<feature type="domain" description="Peptidase M16 C-terminal" evidence="7">
    <location>
        <begin position="192"/>
        <end position="373"/>
    </location>
</feature>
<protein>
    <submittedName>
        <fullName evidence="8">Processing peptidase</fullName>
        <ecNumber evidence="8">3.4.24.64</ecNumber>
    </submittedName>
</protein>
<dbReference type="OrthoDB" id="9811314at2"/>
<dbReference type="KEGG" id="tcy:Thicy_0269"/>
<sequence>MPNWKIWGLSLVMVFSHPLYAYESPTLFETQLDNGMQVIVKSDHRSPIVVHQVWYRVGANYEPTHLTGISHMLEHMMFKGTYNQAPGEFSREVSRLGGRDNAFTSANYTAYFQIVGRDHLSRMMAMEADRMANLKLTEEEFQPERNVVIQERLWAVDDRPNSRLFEQFKATAFMSSPERNPIIGWMDDIKNYTLEDLQAWYDRWYSPSNATLVIVGDITPDEVMTYAQQTYGQIPAREIAPPRSAVEIPQQGQRRIILKDAVPVPSLLIGFHAPTLVTAEDPTDVYALAVLSSILGGNDSSRLTQALVRDTQLASSAGSFYRFLGRLGTQFALSAQPNPGVTVAELEAALLEQISRLQTEPVTQSELNRVLAQAEAAHVFSQDSIQSQANMLGMLVSVGLPASTFDDYVSNLRQVTPEDIQRVANQYLQLDQSTVAILEPSGETNRRPAARPDFGGRSH</sequence>
<dbReference type="PANTHER" id="PTHR11851:SF49">
    <property type="entry name" value="MITOCHONDRIAL-PROCESSING PEPTIDASE SUBUNIT ALPHA"/>
    <property type="match status" value="1"/>
</dbReference>
<dbReference type="HOGENOM" id="CLU_009902_1_0_6"/>
<keyword evidence="8" id="KW-0378">Hydrolase</keyword>
<dbReference type="Pfam" id="PF00675">
    <property type="entry name" value="Peptidase_M16"/>
    <property type="match status" value="1"/>
</dbReference>
<evidence type="ECO:0000256" key="2">
    <source>
        <dbReference type="ARBA" id="ARBA00007261"/>
    </source>
</evidence>
<comment type="cofactor">
    <cofactor evidence="1">
        <name>Zn(2+)</name>
        <dbReference type="ChEBI" id="CHEBI:29105"/>
    </cofactor>
</comment>
<dbReference type="GO" id="GO:0006508">
    <property type="term" value="P:proteolysis"/>
    <property type="evidence" value="ECO:0007669"/>
    <property type="project" value="InterPro"/>
</dbReference>
<evidence type="ECO:0000313" key="8">
    <source>
        <dbReference type="EMBL" id="AEG31045.1"/>
    </source>
</evidence>
<comment type="similarity">
    <text evidence="2 3">Belongs to the peptidase M16 family.</text>
</comment>
<keyword evidence="9" id="KW-1185">Reference proteome</keyword>